<accession>A0A1C0TYR5</accession>
<dbReference type="PANTHER" id="PTHR37944:SF1">
    <property type="entry name" value="PORIN B"/>
    <property type="match status" value="1"/>
</dbReference>
<gene>
    <name evidence="3" type="ORF">Ppb6_03911</name>
</gene>
<name>A0A1C0TYR5_9GAMM</name>
<dbReference type="STRING" id="286156.Ppb6_03911"/>
<comment type="caution">
    <text evidence="3">The sequence shown here is derived from an EMBL/GenBank/DDBJ whole genome shotgun (WGS) entry which is preliminary data.</text>
</comment>
<dbReference type="Pfam" id="PF04966">
    <property type="entry name" value="OprB"/>
    <property type="match status" value="1"/>
</dbReference>
<feature type="chain" id="PRO_5008448637" evidence="2">
    <location>
        <begin position="27"/>
        <end position="436"/>
    </location>
</feature>
<reference evidence="3 4" key="1">
    <citation type="submission" date="2015-12" db="EMBL/GenBank/DDBJ databases">
        <title>Genome comparisons provide insights into the role of secondary metabolites in the pathogenic phase of the Photorhabdus life cycle.</title>
        <authorList>
            <person name="Tobias N.J."/>
            <person name="Mishra B."/>
            <person name="Gupta D.K."/>
            <person name="Thines M."/>
            <person name="Stinear T.P."/>
            <person name="Bode H.B."/>
        </authorList>
    </citation>
    <scope>NUCLEOTIDE SEQUENCE [LARGE SCALE GENOMIC DNA]</scope>
    <source>
        <strain evidence="3 4">PB68.1</strain>
    </source>
</reference>
<dbReference type="EMBL" id="LOMY01000187">
    <property type="protein sequence ID" value="OCQ50814.1"/>
    <property type="molecule type" value="Genomic_DNA"/>
</dbReference>
<dbReference type="GO" id="GO:0015288">
    <property type="term" value="F:porin activity"/>
    <property type="evidence" value="ECO:0007669"/>
    <property type="project" value="InterPro"/>
</dbReference>
<feature type="signal peptide" evidence="2">
    <location>
        <begin position="1"/>
        <end position="26"/>
    </location>
</feature>
<dbReference type="PATRIC" id="fig|286156.4.peg.4498"/>
<dbReference type="RefSeq" id="WP_065824480.1">
    <property type="nucleotide sequence ID" value="NZ_CAWMQZ010000187.1"/>
</dbReference>
<dbReference type="GO" id="GO:0016020">
    <property type="term" value="C:membrane"/>
    <property type="evidence" value="ECO:0007669"/>
    <property type="project" value="InterPro"/>
</dbReference>
<proteinExistence type="inferred from homology"/>
<dbReference type="AlphaFoldDB" id="A0A1C0TYR5"/>
<organism evidence="3 4">
    <name type="scientific">Photorhabdus australis subsp. thailandensis</name>
    <dbReference type="NCBI Taxonomy" id="2805096"/>
    <lineage>
        <taxon>Bacteria</taxon>
        <taxon>Pseudomonadati</taxon>
        <taxon>Pseudomonadota</taxon>
        <taxon>Gammaproteobacteria</taxon>
        <taxon>Enterobacterales</taxon>
        <taxon>Morganellaceae</taxon>
        <taxon>Photorhabdus</taxon>
    </lineage>
</organism>
<comment type="similarity">
    <text evidence="1 2">Belongs to the OprB family.</text>
</comment>
<evidence type="ECO:0000313" key="3">
    <source>
        <dbReference type="EMBL" id="OCQ50814.1"/>
    </source>
</evidence>
<dbReference type="GO" id="GO:0008643">
    <property type="term" value="P:carbohydrate transport"/>
    <property type="evidence" value="ECO:0007669"/>
    <property type="project" value="InterPro"/>
</dbReference>
<dbReference type="PANTHER" id="PTHR37944">
    <property type="entry name" value="PORIN B"/>
    <property type="match status" value="1"/>
</dbReference>
<evidence type="ECO:0000256" key="1">
    <source>
        <dbReference type="ARBA" id="ARBA00008769"/>
    </source>
</evidence>
<keyword evidence="4" id="KW-1185">Reference proteome</keyword>
<dbReference type="InterPro" id="IPR038673">
    <property type="entry name" value="OprB_sf"/>
</dbReference>
<keyword evidence="2" id="KW-0732">Signal</keyword>
<dbReference type="Proteomes" id="UP000093476">
    <property type="component" value="Unassembled WGS sequence"/>
</dbReference>
<evidence type="ECO:0000256" key="2">
    <source>
        <dbReference type="RuleBase" id="RU363072"/>
    </source>
</evidence>
<dbReference type="Gene3D" id="2.40.160.180">
    <property type="entry name" value="Carbohydrate-selective porin OprB"/>
    <property type="match status" value="1"/>
</dbReference>
<evidence type="ECO:0000313" key="4">
    <source>
        <dbReference type="Proteomes" id="UP000093476"/>
    </source>
</evidence>
<sequence precursor="true">MKIVNKNKFVLSALPLIFLYSNINVAAENNCSSYDALLPRGPETPSVASACDTVFPEWGGLRKEMADRGFYANFQMLTNLTYDVARNWKNTPNPNYVGQRLTTGNFVSTELTYDLSRIGFTDKAQLRVGLNYAYNNFKNNGQDGHPFISAFSINQPLFNDRVILNYGYTTLLSHFYGLFLGSSTASSALGPTSVMLSQAGLPSTKPSPSIDVRFLSKNKRWYDHIGVARSQSSEGLKADSKYNTYGLRWKVPSAGTLVINELGYRVNADETENMIWIRGGSVFNKTPYFNYNNSKYEDYTYSHYIAATRQITKPDASMPFRGWYIDGKANYAPKDRNLFNADVSLSLFSIGLFDSRPNDMLTLGLSYNKFSNDAKDYFARNGQIAESYSATASASYSYRVSNGIYWTNSLSYTHHPSVTPKEDDAYNLLTQITFSL</sequence>
<dbReference type="InterPro" id="IPR007049">
    <property type="entry name" value="Carb-sel_porin_OprB"/>
</dbReference>
<dbReference type="InterPro" id="IPR052932">
    <property type="entry name" value="OprB_Porin"/>
</dbReference>
<protein>
    <submittedName>
        <fullName evidence="3">Carbohydrate-selective porin, OprB family</fullName>
    </submittedName>
</protein>